<dbReference type="InterPro" id="IPR013785">
    <property type="entry name" value="Aldolase_TIM"/>
</dbReference>
<evidence type="ECO:0000256" key="3">
    <source>
        <dbReference type="ARBA" id="ARBA00022643"/>
    </source>
</evidence>
<dbReference type="Gene3D" id="3.20.20.70">
    <property type="entry name" value="Aldolase class I"/>
    <property type="match status" value="1"/>
</dbReference>
<reference evidence="6 7" key="1">
    <citation type="submission" date="2023-10" db="EMBL/GenBank/DDBJ databases">
        <authorList>
            <person name="Maclean D."/>
            <person name="Macfadyen A."/>
        </authorList>
    </citation>
    <scope>NUCLEOTIDE SEQUENCE [LARGE SCALE GENOMIC DNA]</scope>
</reference>
<accession>A0AAV1IFM0</accession>
<dbReference type="GO" id="GO:0010181">
    <property type="term" value="F:FMN binding"/>
    <property type="evidence" value="ECO:0007669"/>
    <property type="project" value="InterPro"/>
</dbReference>
<keyword evidence="3" id="KW-0285">Flavoprotein</keyword>
<evidence type="ECO:0000256" key="4">
    <source>
        <dbReference type="ARBA" id="ARBA00023002"/>
    </source>
</evidence>
<evidence type="ECO:0000256" key="2">
    <source>
        <dbReference type="ARBA" id="ARBA00005979"/>
    </source>
</evidence>
<comment type="similarity">
    <text evidence="2">Belongs to the NADH:flavin oxidoreductase/NADH oxidase family.</text>
</comment>
<dbReference type="Proteomes" id="UP001314263">
    <property type="component" value="Unassembled WGS sequence"/>
</dbReference>
<evidence type="ECO:0000256" key="1">
    <source>
        <dbReference type="ARBA" id="ARBA00001917"/>
    </source>
</evidence>
<dbReference type="InterPro" id="IPR045247">
    <property type="entry name" value="Oye-like"/>
</dbReference>
<sequence>MHAHLHCAGTVTQPQAELYYTQRTSEGGLLITEATCTQVEGHGYPNVPGIYTPEQIEAWKPVTQAVHERGGIFFCQLWHVGRASHSEYQPGGAPPQSSSAIAISEGQVFTPQGKAESYPVPRSLEVSEIPGIVKKYATAARNSLEAGFHGVEIHAANGYLIDQFLKSSVNKRTDQYGGSITNRCRFALEVVAAVADAVGPELTGIRLSPFSSFLEATDPESLDLNLQLVDKLSEMGIVYVHAVEARIAGASDLEGPVFGTLEPLRKAFKGTFMAAGGYKRDNGIKAIEDGHADLIAYGRDFISNPDLPLRFALDAPLTQYNRDTFYTPDQVVGYTDYPSLQDGVAPKELQNALS</sequence>
<organism evidence="6 7">
    <name type="scientific">Coccomyxa viridis</name>
    <dbReference type="NCBI Taxonomy" id="1274662"/>
    <lineage>
        <taxon>Eukaryota</taxon>
        <taxon>Viridiplantae</taxon>
        <taxon>Chlorophyta</taxon>
        <taxon>core chlorophytes</taxon>
        <taxon>Trebouxiophyceae</taxon>
        <taxon>Trebouxiophyceae incertae sedis</taxon>
        <taxon>Coccomyxaceae</taxon>
        <taxon>Coccomyxa</taxon>
    </lineage>
</organism>
<dbReference type="FunFam" id="3.20.20.70:FF:000059">
    <property type="entry name" value="N-ethylmaleimide reductase, FMN-linked"/>
    <property type="match status" value="1"/>
</dbReference>
<name>A0AAV1IFM0_9CHLO</name>
<dbReference type="AlphaFoldDB" id="A0AAV1IFM0"/>
<feature type="domain" description="NADH:flavin oxidoreductase/NADH oxidase N-terminal" evidence="5">
    <location>
        <begin position="9"/>
        <end position="311"/>
    </location>
</feature>
<dbReference type="Pfam" id="PF00724">
    <property type="entry name" value="Oxidored_FMN"/>
    <property type="match status" value="1"/>
</dbReference>
<dbReference type="EMBL" id="CAUYUE010000012">
    <property type="protein sequence ID" value="CAK0785467.1"/>
    <property type="molecule type" value="Genomic_DNA"/>
</dbReference>
<comment type="caution">
    <text evidence="6">The sequence shown here is derived from an EMBL/GenBank/DDBJ whole genome shotgun (WGS) entry which is preliminary data.</text>
</comment>
<comment type="cofactor">
    <cofactor evidence="1">
        <name>FMN</name>
        <dbReference type="ChEBI" id="CHEBI:58210"/>
    </cofactor>
</comment>
<keyword evidence="3" id="KW-0288">FMN</keyword>
<dbReference type="SUPFAM" id="SSF51395">
    <property type="entry name" value="FMN-linked oxidoreductases"/>
    <property type="match status" value="1"/>
</dbReference>
<dbReference type="GO" id="GO:0005829">
    <property type="term" value="C:cytosol"/>
    <property type="evidence" value="ECO:0007669"/>
    <property type="project" value="UniProtKB-ARBA"/>
</dbReference>
<dbReference type="GO" id="GO:0016628">
    <property type="term" value="F:oxidoreductase activity, acting on the CH-CH group of donors, NAD or NADP as acceptor"/>
    <property type="evidence" value="ECO:0007669"/>
    <property type="project" value="UniProtKB-ARBA"/>
</dbReference>
<dbReference type="PANTHER" id="PTHR22893:SF91">
    <property type="entry name" value="NADPH DEHYDROGENASE 2-RELATED"/>
    <property type="match status" value="1"/>
</dbReference>
<evidence type="ECO:0000313" key="7">
    <source>
        <dbReference type="Proteomes" id="UP001314263"/>
    </source>
</evidence>
<proteinExistence type="inferred from homology"/>
<keyword evidence="7" id="KW-1185">Reference proteome</keyword>
<gene>
    <name evidence="6" type="ORF">CVIRNUC_008676</name>
</gene>
<keyword evidence="4" id="KW-0560">Oxidoreductase</keyword>
<protein>
    <recommendedName>
        <fullName evidence="5">NADH:flavin oxidoreductase/NADH oxidase N-terminal domain-containing protein</fullName>
    </recommendedName>
</protein>
<evidence type="ECO:0000313" key="6">
    <source>
        <dbReference type="EMBL" id="CAK0785467.1"/>
    </source>
</evidence>
<dbReference type="CDD" id="cd02933">
    <property type="entry name" value="OYE_like_FMN"/>
    <property type="match status" value="1"/>
</dbReference>
<evidence type="ECO:0000259" key="5">
    <source>
        <dbReference type="Pfam" id="PF00724"/>
    </source>
</evidence>
<dbReference type="InterPro" id="IPR001155">
    <property type="entry name" value="OxRdtase_FMN_N"/>
</dbReference>
<dbReference type="PANTHER" id="PTHR22893">
    <property type="entry name" value="NADH OXIDOREDUCTASE-RELATED"/>
    <property type="match status" value="1"/>
</dbReference>